<keyword evidence="1" id="KW-0472">Membrane</keyword>
<sequence>MVVGKPAVISHALTDQLNTSQHVNCSQTLLIVFSMIFKIYMPSYIKMISRSQILKKNLKKKRKVLQ</sequence>
<protein>
    <submittedName>
        <fullName evidence="2">Uncharacterized protein</fullName>
    </submittedName>
</protein>
<gene>
    <name evidence="2" type="ORF">OCBIM_22034341mg</name>
</gene>
<proteinExistence type="predicted"/>
<dbReference type="EMBL" id="KQ422016">
    <property type="protein sequence ID" value="KOF75725.1"/>
    <property type="molecule type" value="Genomic_DNA"/>
</dbReference>
<dbReference type="AlphaFoldDB" id="A0A0L8GGQ5"/>
<evidence type="ECO:0000313" key="2">
    <source>
        <dbReference type="EMBL" id="KOF75725.1"/>
    </source>
</evidence>
<accession>A0A0L8GGQ5</accession>
<organism evidence="2">
    <name type="scientific">Octopus bimaculoides</name>
    <name type="common">California two-spotted octopus</name>
    <dbReference type="NCBI Taxonomy" id="37653"/>
    <lineage>
        <taxon>Eukaryota</taxon>
        <taxon>Metazoa</taxon>
        <taxon>Spiralia</taxon>
        <taxon>Lophotrochozoa</taxon>
        <taxon>Mollusca</taxon>
        <taxon>Cephalopoda</taxon>
        <taxon>Coleoidea</taxon>
        <taxon>Octopodiformes</taxon>
        <taxon>Octopoda</taxon>
        <taxon>Incirrata</taxon>
        <taxon>Octopodidae</taxon>
        <taxon>Octopus</taxon>
    </lineage>
</organism>
<keyword evidence="1" id="KW-1133">Transmembrane helix</keyword>
<feature type="transmembrane region" description="Helical" evidence="1">
    <location>
        <begin position="27"/>
        <end position="45"/>
    </location>
</feature>
<name>A0A0L8GGQ5_OCTBM</name>
<keyword evidence="1" id="KW-0812">Transmembrane</keyword>
<reference evidence="2" key="1">
    <citation type="submission" date="2015-07" db="EMBL/GenBank/DDBJ databases">
        <title>MeaNS - Measles Nucleotide Surveillance Program.</title>
        <authorList>
            <person name="Tran T."/>
            <person name="Druce J."/>
        </authorList>
    </citation>
    <scope>NUCLEOTIDE SEQUENCE</scope>
    <source>
        <strain evidence="2">UCB-OBI-ISO-001</strain>
        <tissue evidence="2">Gonad</tissue>
    </source>
</reference>
<evidence type="ECO:0000256" key="1">
    <source>
        <dbReference type="SAM" id="Phobius"/>
    </source>
</evidence>